<feature type="domain" description="IFT52 GIFT" evidence="2">
    <location>
        <begin position="81"/>
        <end position="156"/>
    </location>
</feature>
<dbReference type="AlphaFoldDB" id="A0A1T5KP20"/>
<dbReference type="EMBL" id="FUZU01000001">
    <property type="protein sequence ID" value="SKC65413.1"/>
    <property type="molecule type" value="Genomic_DNA"/>
</dbReference>
<proteinExistence type="predicted"/>
<evidence type="ECO:0000259" key="2">
    <source>
        <dbReference type="Pfam" id="PF23355"/>
    </source>
</evidence>
<gene>
    <name evidence="3" type="ORF">SAMN05660236_2416</name>
</gene>
<evidence type="ECO:0000313" key="3">
    <source>
        <dbReference type="EMBL" id="SKC65413.1"/>
    </source>
</evidence>
<keyword evidence="4" id="KW-1185">Reference proteome</keyword>
<protein>
    <submittedName>
        <fullName evidence="3">ABC-type uncharacterized transport system</fullName>
    </submittedName>
</protein>
<name>A0A1T5KP20_9BACT</name>
<dbReference type="SUPFAM" id="SSF52317">
    <property type="entry name" value="Class I glutamine amidotransferase-like"/>
    <property type="match status" value="1"/>
</dbReference>
<feature type="chain" id="PRO_5012662418" evidence="1">
    <location>
        <begin position="33"/>
        <end position="254"/>
    </location>
</feature>
<feature type="signal peptide" evidence="1">
    <location>
        <begin position="1"/>
        <end position="32"/>
    </location>
</feature>
<reference evidence="3 4" key="1">
    <citation type="submission" date="2017-02" db="EMBL/GenBank/DDBJ databases">
        <authorList>
            <person name="Peterson S.W."/>
        </authorList>
    </citation>
    <scope>NUCLEOTIDE SEQUENCE [LARGE SCALE GENOMIC DNA]</scope>
    <source>
        <strain evidence="3 4">DSM 25262</strain>
    </source>
</reference>
<dbReference type="InterPro" id="IPR055458">
    <property type="entry name" value="IFT52_GIFT"/>
</dbReference>
<organism evidence="3 4">
    <name type="scientific">Ohtaekwangia koreensis</name>
    <dbReference type="NCBI Taxonomy" id="688867"/>
    <lineage>
        <taxon>Bacteria</taxon>
        <taxon>Pseudomonadati</taxon>
        <taxon>Bacteroidota</taxon>
        <taxon>Cytophagia</taxon>
        <taxon>Cytophagales</taxon>
        <taxon>Fulvivirgaceae</taxon>
        <taxon>Ohtaekwangia</taxon>
    </lineage>
</organism>
<sequence length="254" mass="27879">MKQQNTPRAIGSALLMLAFVFCLHALPAQPSAARKQILVDVAHGQKFWNDPTTMAGIDTNLVARIKYMNGELVKNATSLNANVRYVKENITPDLLAKSNILFVHIPSAKYSADEVKAIKQYLLNGGSLFVVMDSDYWSTLEQTNVNDLLGSTGIKFGGPSPVEKSGGHTKAGLMTEKGLPIPYHGARLLEGGTPFCFNNQTEEHPFGTYIDLKKGGKIIAMGDGMVSLYMTSWEGVDNYQCSEFMHDAFAWLLK</sequence>
<dbReference type="InterPro" id="IPR029062">
    <property type="entry name" value="Class_I_gatase-like"/>
</dbReference>
<dbReference type="Pfam" id="PF23355">
    <property type="entry name" value="IFT52_GIFT"/>
    <property type="match status" value="1"/>
</dbReference>
<evidence type="ECO:0000313" key="4">
    <source>
        <dbReference type="Proteomes" id="UP000190961"/>
    </source>
</evidence>
<dbReference type="Proteomes" id="UP000190961">
    <property type="component" value="Unassembled WGS sequence"/>
</dbReference>
<keyword evidence="1" id="KW-0732">Signal</keyword>
<accession>A0A1T5KP20</accession>
<evidence type="ECO:0000256" key="1">
    <source>
        <dbReference type="SAM" id="SignalP"/>
    </source>
</evidence>